<dbReference type="EMBL" id="QAON01000006">
    <property type="protein sequence ID" value="PTQ89485.1"/>
    <property type="molecule type" value="Genomic_DNA"/>
</dbReference>
<name>A0A2T5IZL8_9GAMM</name>
<protein>
    <recommendedName>
        <fullName evidence="3">Lipoprotein</fullName>
    </recommendedName>
</protein>
<dbReference type="Proteomes" id="UP000244223">
    <property type="component" value="Unassembled WGS sequence"/>
</dbReference>
<sequence length="177" mass="19519">MNRLPIIIGMLFLAGCVAVPPNTFVVTPELLQQRHLETRRYDGIKEADLITASANALQDLGFNLENSETKLGVLTASKQRDATSGGEVAAAVFVALLGGGAMPISKDQTIRVSFVVRPVSDSNGKAILDSHFVRVTFQRVVRRTDNSMYAETLREPELYTDFYERVSKSVFLEAQKI</sequence>
<evidence type="ECO:0000313" key="2">
    <source>
        <dbReference type="Proteomes" id="UP000244223"/>
    </source>
</evidence>
<dbReference type="AlphaFoldDB" id="A0A2T5IZL8"/>
<keyword evidence="2" id="KW-1185">Reference proteome</keyword>
<comment type="caution">
    <text evidence="1">The sequence shown here is derived from an EMBL/GenBank/DDBJ whole genome shotgun (WGS) entry which is preliminary data.</text>
</comment>
<accession>A0A2T5IZL8</accession>
<organism evidence="1 2">
    <name type="scientific">Agitococcus lubricus</name>
    <dbReference type="NCBI Taxonomy" id="1077255"/>
    <lineage>
        <taxon>Bacteria</taxon>
        <taxon>Pseudomonadati</taxon>
        <taxon>Pseudomonadota</taxon>
        <taxon>Gammaproteobacteria</taxon>
        <taxon>Moraxellales</taxon>
        <taxon>Moraxellaceae</taxon>
        <taxon>Agitococcus</taxon>
    </lineage>
</organism>
<dbReference type="OrthoDB" id="9789433at2"/>
<evidence type="ECO:0000313" key="1">
    <source>
        <dbReference type="EMBL" id="PTQ89485.1"/>
    </source>
</evidence>
<proteinExistence type="predicted"/>
<reference evidence="1 2" key="1">
    <citation type="submission" date="2018-04" db="EMBL/GenBank/DDBJ databases">
        <title>Genomic Encyclopedia of Archaeal and Bacterial Type Strains, Phase II (KMG-II): from individual species to whole genera.</title>
        <authorList>
            <person name="Goeker M."/>
        </authorList>
    </citation>
    <scope>NUCLEOTIDE SEQUENCE [LARGE SCALE GENOMIC DNA]</scope>
    <source>
        <strain evidence="1 2">DSM 5822</strain>
    </source>
</reference>
<gene>
    <name evidence="1" type="ORF">C8N29_10616</name>
</gene>
<dbReference type="RefSeq" id="WP_107865451.1">
    <property type="nucleotide sequence ID" value="NZ_QAON01000006.1"/>
</dbReference>
<dbReference type="PROSITE" id="PS51257">
    <property type="entry name" value="PROKAR_LIPOPROTEIN"/>
    <property type="match status" value="1"/>
</dbReference>
<evidence type="ECO:0008006" key="3">
    <source>
        <dbReference type="Google" id="ProtNLM"/>
    </source>
</evidence>